<feature type="signal peptide" evidence="4">
    <location>
        <begin position="1"/>
        <end position="28"/>
    </location>
</feature>
<comment type="similarity">
    <text evidence="3">Belongs to the PMEI family.</text>
</comment>
<dbReference type="PANTHER" id="PTHR36710:SF1">
    <property type="entry name" value="F14J9.2 PROTEIN"/>
    <property type="match status" value="1"/>
</dbReference>
<comment type="caution">
    <text evidence="6">The sequence shown here is derived from an EMBL/GenBank/DDBJ whole genome shotgun (WGS) entry which is preliminary data.</text>
</comment>
<proteinExistence type="inferred from homology"/>
<keyword evidence="2" id="KW-1015">Disulfide bond</keyword>
<evidence type="ECO:0000313" key="6">
    <source>
        <dbReference type="EMBL" id="RVW22097.1"/>
    </source>
</evidence>
<dbReference type="SMART" id="SM00856">
    <property type="entry name" value="PMEI"/>
    <property type="match status" value="1"/>
</dbReference>
<dbReference type="Gene3D" id="1.20.140.40">
    <property type="entry name" value="Invertase/pectin methylesterase inhibitor family protein"/>
    <property type="match status" value="1"/>
</dbReference>
<evidence type="ECO:0000259" key="5">
    <source>
        <dbReference type="SMART" id="SM00856"/>
    </source>
</evidence>
<protein>
    <recommendedName>
        <fullName evidence="5">Pectinesterase inhibitor domain-containing protein</fullName>
    </recommendedName>
</protein>
<keyword evidence="1 4" id="KW-0732">Signal</keyword>
<evidence type="ECO:0000256" key="1">
    <source>
        <dbReference type="ARBA" id="ARBA00022729"/>
    </source>
</evidence>
<feature type="chain" id="PRO_5019021362" description="Pectinesterase inhibitor domain-containing protein" evidence="4">
    <location>
        <begin position="29"/>
        <end position="179"/>
    </location>
</feature>
<evidence type="ECO:0000256" key="4">
    <source>
        <dbReference type="SAM" id="SignalP"/>
    </source>
</evidence>
<name>A0A438CFV2_VITVI</name>
<dbReference type="FunFam" id="1.20.140.40:FF:000008">
    <property type="entry name" value="Invertase/pectin methylesterase inhibitor family protein"/>
    <property type="match status" value="1"/>
</dbReference>
<dbReference type="Proteomes" id="UP000288805">
    <property type="component" value="Unassembled WGS sequence"/>
</dbReference>
<dbReference type="InterPro" id="IPR052421">
    <property type="entry name" value="PCW_Enzyme_Inhibitor"/>
</dbReference>
<dbReference type="InterPro" id="IPR006501">
    <property type="entry name" value="Pectinesterase_inhib_dom"/>
</dbReference>
<evidence type="ECO:0000313" key="7">
    <source>
        <dbReference type="Proteomes" id="UP000288805"/>
    </source>
</evidence>
<dbReference type="EMBL" id="QGNW01002249">
    <property type="protein sequence ID" value="RVW22097.1"/>
    <property type="molecule type" value="Genomic_DNA"/>
</dbReference>
<evidence type="ECO:0000256" key="2">
    <source>
        <dbReference type="ARBA" id="ARBA00023157"/>
    </source>
</evidence>
<dbReference type="SUPFAM" id="SSF101148">
    <property type="entry name" value="Plant invertase/pectin methylesterase inhibitor"/>
    <property type="match status" value="1"/>
</dbReference>
<reference evidence="6 7" key="1">
    <citation type="journal article" date="2018" name="PLoS Genet.">
        <title>Population sequencing reveals clonal diversity and ancestral inbreeding in the grapevine cultivar Chardonnay.</title>
        <authorList>
            <person name="Roach M.J."/>
            <person name="Johnson D.L."/>
            <person name="Bohlmann J."/>
            <person name="van Vuuren H.J."/>
            <person name="Jones S.J."/>
            <person name="Pretorius I.S."/>
            <person name="Schmidt S.A."/>
            <person name="Borneman A.R."/>
        </authorList>
    </citation>
    <scope>NUCLEOTIDE SEQUENCE [LARGE SCALE GENOMIC DNA]</scope>
    <source>
        <strain evidence="7">cv. Chardonnay</strain>
        <tissue evidence="6">Leaf</tissue>
    </source>
</reference>
<dbReference type="NCBIfam" id="TIGR01614">
    <property type="entry name" value="PME_inhib"/>
    <property type="match status" value="1"/>
</dbReference>
<accession>A0A438CFV2</accession>
<sequence length="179" mass="20088">MKMIFPFLVPSMAVLLLSFSFFLPGFSAHPETERLIQDICHRVDNFQFCNATLKANLPADIGDLAKLSISVALDYATNTKGYAEELRRHATDKALKFYLTICANAYGVVKDSFTAAEKQFGKADFAGAEESEKKAVQPIKDCDFIFTRPPQRSNPLQERNEQMREIIQTAITALQSFLP</sequence>
<feature type="domain" description="Pectinesterase inhibitor" evidence="5">
    <location>
        <begin position="31"/>
        <end position="173"/>
    </location>
</feature>
<dbReference type="PANTHER" id="PTHR36710">
    <property type="entry name" value="PECTINESTERASE INHIBITOR-LIKE"/>
    <property type="match status" value="1"/>
</dbReference>
<dbReference type="GO" id="GO:0046910">
    <property type="term" value="F:pectinesterase inhibitor activity"/>
    <property type="evidence" value="ECO:0007669"/>
    <property type="project" value="InterPro"/>
</dbReference>
<evidence type="ECO:0000256" key="3">
    <source>
        <dbReference type="ARBA" id="ARBA00038471"/>
    </source>
</evidence>
<dbReference type="Pfam" id="PF04043">
    <property type="entry name" value="PMEI"/>
    <property type="match status" value="1"/>
</dbReference>
<dbReference type="InterPro" id="IPR035513">
    <property type="entry name" value="Invertase/methylesterase_inhib"/>
</dbReference>
<dbReference type="InterPro" id="IPR034086">
    <property type="entry name" value="PMEI_plant"/>
</dbReference>
<dbReference type="AlphaFoldDB" id="A0A438CFV2"/>
<dbReference type="CDD" id="cd15797">
    <property type="entry name" value="PMEI"/>
    <property type="match status" value="1"/>
</dbReference>
<organism evidence="6 7">
    <name type="scientific">Vitis vinifera</name>
    <name type="common">Grape</name>
    <dbReference type="NCBI Taxonomy" id="29760"/>
    <lineage>
        <taxon>Eukaryota</taxon>
        <taxon>Viridiplantae</taxon>
        <taxon>Streptophyta</taxon>
        <taxon>Embryophyta</taxon>
        <taxon>Tracheophyta</taxon>
        <taxon>Spermatophyta</taxon>
        <taxon>Magnoliopsida</taxon>
        <taxon>eudicotyledons</taxon>
        <taxon>Gunneridae</taxon>
        <taxon>Pentapetalae</taxon>
        <taxon>rosids</taxon>
        <taxon>Vitales</taxon>
        <taxon>Vitaceae</taxon>
        <taxon>Viteae</taxon>
        <taxon>Vitis</taxon>
    </lineage>
</organism>
<gene>
    <name evidence="6" type="ORF">CK203_097016</name>
</gene>